<keyword evidence="1" id="KW-0614">Plasmid</keyword>
<dbReference type="KEGG" id="err:DVR09_15260"/>
<dbReference type="RefSeq" id="WP_115418125.1">
    <property type="nucleotide sequence ID" value="NZ_CP031358.1"/>
</dbReference>
<reference evidence="1 2" key="1">
    <citation type="submission" date="2018-07" db="EMBL/GenBank/DDBJ databases">
        <title>Genome sequence of Erythrobacter strain YH-07, an antagonistic bacterium isolated from Yellow Sea.</title>
        <authorList>
            <person name="Tang T."/>
            <person name="Liu Q."/>
            <person name="Sun X."/>
        </authorList>
    </citation>
    <scope>NUCLEOTIDE SEQUENCE [LARGE SCALE GENOMIC DNA]</scope>
    <source>
        <strain evidence="1 2">YH-07</strain>
        <plasmid evidence="1 2">unnamed</plasmid>
    </source>
</reference>
<sequence>MTDIQPAKDRILRVVSAICTDGFTAGWRPARRGFETRERLYFDNSERMQVMTESPEAFAIHIETRRIDDNSGPRTLPDACDWSINDLVEFAQQLDDEEVKDLPAAQTGLRPVQTMAAILDGIDDGEWHTIAGIRYRAVSNAGNDPEYEDIVILTKGNEPMDDKWSAETFLEMGR</sequence>
<evidence type="ECO:0000313" key="1">
    <source>
        <dbReference type="EMBL" id="AXK43812.1"/>
    </source>
</evidence>
<protein>
    <submittedName>
        <fullName evidence="1">Uncharacterized protein</fullName>
    </submittedName>
</protein>
<dbReference type="AlphaFoldDB" id="A0A345YIR0"/>
<name>A0A345YIR0_9SPHN</name>
<keyword evidence="2" id="KW-1185">Reference proteome</keyword>
<geneLocation type="plasmid" evidence="1 2">
    <name>unnamed</name>
</geneLocation>
<proteinExistence type="predicted"/>
<evidence type="ECO:0000313" key="2">
    <source>
        <dbReference type="Proteomes" id="UP000254508"/>
    </source>
</evidence>
<dbReference type="Proteomes" id="UP000254508">
    <property type="component" value="Plasmid unnamed"/>
</dbReference>
<organism evidence="1 2">
    <name type="scientific">Erythrobacter aureus</name>
    <dbReference type="NCBI Taxonomy" id="2182384"/>
    <lineage>
        <taxon>Bacteria</taxon>
        <taxon>Pseudomonadati</taxon>
        <taxon>Pseudomonadota</taxon>
        <taxon>Alphaproteobacteria</taxon>
        <taxon>Sphingomonadales</taxon>
        <taxon>Erythrobacteraceae</taxon>
        <taxon>Erythrobacter/Porphyrobacter group</taxon>
        <taxon>Erythrobacter</taxon>
    </lineage>
</organism>
<gene>
    <name evidence="1" type="ORF">DVR09_15260</name>
</gene>
<dbReference type="EMBL" id="CP031358">
    <property type="protein sequence ID" value="AXK43812.1"/>
    <property type="molecule type" value="Genomic_DNA"/>
</dbReference>
<accession>A0A345YIR0</accession>